<keyword evidence="6 7" id="KW-0472">Membrane</keyword>
<evidence type="ECO:0000313" key="9">
    <source>
        <dbReference type="EMBL" id="KNZ70348.1"/>
    </source>
</evidence>
<evidence type="ECO:0000256" key="3">
    <source>
        <dbReference type="ARBA" id="ARBA00022475"/>
    </source>
</evidence>
<dbReference type="Pfam" id="PF12696">
    <property type="entry name" value="TraG-D_C"/>
    <property type="match status" value="1"/>
</dbReference>
<dbReference type="SUPFAM" id="SSF52540">
    <property type="entry name" value="P-loop containing nucleoside triphosphate hydrolases"/>
    <property type="match status" value="1"/>
</dbReference>
<feature type="transmembrane region" description="Helical" evidence="7">
    <location>
        <begin position="91"/>
        <end position="110"/>
    </location>
</feature>
<keyword evidence="4 7" id="KW-0812">Transmembrane</keyword>
<dbReference type="GO" id="GO:0005886">
    <property type="term" value="C:plasma membrane"/>
    <property type="evidence" value="ECO:0007669"/>
    <property type="project" value="UniProtKB-SubCell"/>
</dbReference>
<reference evidence="10" key="1">
    <citation type="submission" date="2015-07" db="EMBL/GenBank/DDBJ databases">
        <title>Complete Genome of Thermincola ferriacetica strain Z-0001T.</title>
        <authorList>
            <person name="Lusk B."/>
            <person name="Badalamenti J.P."/>
            <person name="Parameswaran P."/>
            <person name="Bond D.R."/>
            <person name="Torres C.I."/>
        </authorList>
    </citation>
    <scope>NUCLEOTIDE SEQUENCE [LARGE SCALE GENOMIC DNA]</scope>
    <source>
        <strain evidence="10">Z-0001</strain>
    </source>
</reference>
<evidence type="ECO:0000256" key="1">
    <source>
        <dbReference type="ARBA" id="ARBA00004651"/>
    </source>
</evidence>
<dbReference type="Proteomes" id="UP000037175">
    <property type="component" value="Unassembled WGS sequence"/>
</dbReference>
<keyword evidence="10" id="KW-1185">Reference proteome</keyword>
<dbReference type="PANTHER" id="PTHR37937">
    <property type="entry name" value="CONJUGATIVE TRANSFER: DNA TRANSPORT"/>
    <property type="match status" value="1"/>
</dbReference>
<dbReference type="Pfam" id="PF02534">
    <property type="entry name" value="T4SS-DNA_transf"/>
    <property type="match status" value="1"/>
</dbReference>
<protein>
    <submittedName>
        <fullName evidence="9">AAA-like domain protein</fullName>
    </submittedName>
</protein>
<name>A0A0L6W4N5_9FIRM</name>
<organism evidence="9 10">
    <name type="scientific">Thermincola ferriacetica</name>
    <dbReference type="NCBI Taxonomy" id="281456"/>
    <lineage>
        <taxon>Bacteria</taxon>
        <taxon>Bacillati</taxon>
        <taxon>Bacillota</taxon>
        <taxon>Clostridia</taxon>
        <taxon>Eubacteriales</taxon>
        <taxon>Thermincolaceae</taxon>
        <taxon>Thermincola</taxon>
    </lineage>
</organism>
<dbReference type="PANTHER" id="PTHR37937:SF1">
    <property type="entry name" value="CONJUGATIVE TRANSFER: DNA TRANSPORT"/>
    <property type="match status" value="1"/>
</dbReference>
<evidence type="ECO:0000256" key="2">
    <source>
        <dbReference type="ARBA" id="ARBA00008806"/>
    </source>
</evidence>
<evidence type="ECO:0000259" key="8">
    <source>
        <dbReference type="Pfam" id="PF12696"/>
    </source>
</evidence>
<feature type="transmembrane region" description="Helical" evidence="7">
    <location>
        <begin position="12"/>
        <end position="29"/>
    </location>
</feature>
<dbReference type="InterPro" id="IPR051539">
    <property type="entry name" value="T4SS-coupling_protein"/>
</dbReference>
<dbReference type="Gene3D" id="3.40.50.300">
    <property type="entry name" value="P-loop containing nucleotide triphosphate hydrolases"/>
    <property type="match status" value="2"/>
</dbReference>
<evidence type="ECO:0000256" key="4">
    <source>
        <dbReference type="ARBA" id="ARBA00022692"/>
    </source>
</evidence>
<dbReference type="CDD" id="cd01127">
    <property type="entry name" value="TrwB_TraG_TraD_VirD4"/>
    <property type="match status" value="1"/>
</dbReference>
<gene>
    <name evidence="9" type="ORF">Tfer_0908</name>
</gene>
<feature type="transmembrane region" description="Helical" evidence="7">
    <location>
        <begin position="35"/>
        <end position="51"/>
    </location>
</feature>
<sequence>MDKTRLTEETKLIAAILPPINLILTAAVIWRAGLYPLALAAVPVGVFFYALTEHRQVWLTSQYPAWAGLAQGVINPLFFHLNAGYLDPSGVMAQALGVIIAGAVPAVLLIKHLLTGELGLKTTIPLPLPGIKPNSGDRLKTWPWNGRLEAEICRDREGAPVVIPSLNRFTHIMVAGGPGSGKTSAVFKRLIWQDLKVIKNGTPLGLTLVEPDGETVYEVAEWCRKLGLKHVLIDPINPDTCRFNPLDGEPESVAETMRLIQRNLFGKQEAFFAQAQEQHAKQTYLLMKRLRGNDLYLNEIYELLLDQEKLKLVVNEYRRRFGEDDTFLYFEHEVFGRLADKIHQFAMGARLQLGDIISNPHISRVFMGKSDIDMDRHINEGGILLATTRMGELGKLGDIFGQFLIMQLQNAVFRRPGDEWTRVPHMLYIDEFPRYVNADFERLAAIGRKYRCACHIALQSFGQLKLAGVPSFLDTMLTIVKNKIVFGGLGYPDAELLSRTLGEQERTDRSITVDDHVLFPSLKLQRKLTERQVLQKRWTPTDIMELPPGKVMCSVVGANNRLFIGEGSVIPPGELAGLIKRELRQYGMPDIELIDDMAPEVTEATVAGLRDRLEGSVSAVDDVGINTNTDAKGDWY</sequence>
<dbReference type="InterPro" id="IPR027417">
    <property type="entry name" value="P-loop_NTPase"/>
</dbReference>
<evidence type="ECO:0000256" key="6">
    <source>
        <dbReference type="ARBA" id="ARBA00023136"/>
    </source>
</evidence>
<dbReference type="InterPro" id="IPR003688">
    <property type="entry name" value="TraG/VirD4"/>
</dbReference>
<dbReference type="RefSeq" id="WP_052217058.1">
    <property type="nucleotide sequence ID" value="NZ_LGTE01000004.1"/>
</dbReference>
<dbReference type="AlphaFoldDB" id="A0A0L6W4N5"/>
<comment type="caution">
    <text evidence="9">The sequence shown here is derived from an EMBL/GenBank/DDBJ whole genome shotgun (WGS) entry which is preliminary data.</text>
</comment>
<comment type="subcellular location">
    <subcellularLocation>
        <location evidence="1">Cell membrane</location>
        <topology evidence="1">Multi-pass membrane protein</topology>
    </subcellularLocation>
</comment>
<feature type="domain" description="TraD/TraG TraM recognition site" evidence="8">
    <location>
        <begin position="426"/>
        <end position="547"/>
    </location>
</feature>
<accession>A0A0L6W4N5</accession>
<evidence type="ECO:0000256" key="7">
    <source>
        <dbReference type="SAM" id="Phobius"/>
    </source>
</evidence>
<evidence type="ECO:0000256" key="5">
    <source>
        <dbReference type="ARBA" id="ARBA00022989"/>
    </source>
</evidence>
<dbReference type="EMBL" id="LGTE01000004">
    <property type="protein sequence ID" value="KNZ70348.1"/>
    <property type="molecule type" value="Genomic_DNA"/>
</dbReference>
<keyword evidence="5 7" id="KW-1133">Transmembrane helix</keyword>
<dbReference type="InterPro" id="IPR032689">
    <property type="entry name" value="TraG-D_C"/>
</dbReference>
<evidence type="ECO:0000313" key="10">
    <source>
        <dbReference type="Proteomes" id="UP000037175"/>
    </source>
</evidence>
<proteinExistence type="inferred from homology"/>
<comment type="similarity">
    <text evidence="2">Belongs to the VirD4/TraG family.</text>
</comment>
<keyword evidence="3" id="KW-1003">Cell membrane</keyword>